<dbReference type="InterPro" id="IPR007560">
    <property type="entry name" value="Restrct_endonuc_IV_Mrr"/>
</dbReference>
<evidence type="ECO:0000256" key="1">
    <source>
        <dbReference type="ARBA" id="ARBA00022737"/>
    </source>
</evidence>
<evidence type="ECO:0000256" key="3">
    <source>
        <dbReference type="PROSITE-ProRule" id="PRU00339"/>
    </source>
</evidence>
<dbReference type="Gene3D" id="1.25.40.10">
    <property type="entry name" value="Tetratricopeptide repeat domain"/>
    <property type="match status" value="3"/>
</dbReference>
<keyword evidence="4" id="KW-0472">Membrane</keyword>
<dbReference type="eggNOG" id="COG0457">
    <property type="taxonomic scope" value="Bacteria"/>
</dbReference>
<dbReference type="Pfam" id="PF13174">
    <property type="entry name" value="TPR_6"/>
    <property type="match status" value="1"/>
</dbReference>
<evidence type="ECO:0000313" key="7">
    <source>
        <dbReference type="Proteomes" id="UP000029692"/>
    </source>
</evidence>
<evidence type="ECO:0000259" key="5">
    <source>
        <dbReference type="Pfam" id="PF04471"/>
    </source>
</evidence>
<dbReference type="InterPro" id="IPR011990">
    <property type="entry name" value="TPR-like_helical_dom_sf"/>
</dbReference>
<feature type="transmembrane region" description="Helical" evidence="4">
    <location>
        <begin position="6"/>
        <end position="25"/>
    </location>
</feature>
<keyword evidence="4" id="KW-0812">Transmembrane</keyword>
<accession>A0A098R0T6</accession>
<dbReference type="GO" id="GO:0045892">
    <property type="term" value="P:negative regulation of DNA-templated transcription"/>
    <property type="evidence" value="ECO:0007669"/>
    <property type="project" value="InterPro"/>
</dbReference>
<evidence type="ECO:0000256" key="2">
    <source>
        <dbReference type="ARBA" id="ARBA00022803"/>
    </source>
</evidence>
<dbReference type="PANTHER" id="PTHR44749">
    <property type="entry name" value="SUPPRESSOR OF RPS4-RLD 1"/>
    <property type="match status" value="1"/>
</dbReference>
<evidence type="ECO:0000256" key="4">
    <source>
        <dbReference type="SAM" id="Phobius"/>
    </source>
</evidence>
<sequence length="455" mass="52281">MTFTLPLLIVGTVILVGLLIAVVLFTRRSDGDKKEDAPKKKRPRDRTQVLKEANRRLAQNPKDTEALLNLADIYYNDKDWEKAHKTYSLLVDMCSSHSEIDEFQVTLRQALAALNLKLYEEAYKGLMIARTFNSDVFEINYNLGYLEYRRKNYDRAAASLTAALRLQPDHLQSLKYLGMSQYRIKRYREAIASLKQVIDQRADDKEAIYFQAQAYYENGQNDMAIQLFTHLRPDPAFGPQAALMAGSLHMKSKQWDLAQLDFELGLRHQNIRTEIELELKYRLAATLMKLQDVSSAMGLLRQIHGVNPQYKDVEAQLRKNSELSRNQHLQTFLLSPESDFVSLCRRMSESFFRRAHTKITDIQVRKGEYCDILAEVETTSWADIVLFRFVRTTGQVGEFVLRDLHSRIKDVKAGRGFCVCAGTFSEGAQAFVEARFIDLIDKPELLKALNKLGSF</sequence>
<dbReference type="STRING" id="1480694.DC28_04260"/>
<feature type="domain" description="Restriction endonuclease type IV Mrr" evidence="5">
    <location>
        <begin position="350"/>
        <end position="448"/>
    </location>
</feature>
<organism evidence="6 7">
    <name type="scientific">Spirochaeta lutea</name>
    <dbReference type="NCBI Taxonomy" id="1480694"/>
    <lineage>
        <taxon>Bacteria</taxon>
        <taxon>Pseudomonadati</taxon>
        <taxon>Spirochaetota</taxon>
        <taxon>Spirochaetia</taxon>
        <taxon>Spirochaetales</taxon>
        <taxon>Spirochaetaceae</taxon>
        <taxon>Spirochaeta</taxon>
    </lineage>
</organism>
<feature type="repeat" description="TPR" evidence="3">
    <location>
        <begin position="137"/>
        <end position="170"/>
    </location>
</feature>
<reference evidence="6 7" key="1">
    <citation type="submission" date="2014-05" db="EMBL/GenBank/DDBJ databases">
        <title>De novo Genome Sequence of Spirocheata sp.</title>
        <authorList>
            <person name="Shivani Y."/>
            <person name="Subhash Y."/>
            <person name="Tushar L."/>
            <person name="Sasikala C."/>
            <person name="Ramana C.V."/>
        </authorList>
    </citation>
    <scope>NUCLEOTIDE SEQUENCE [LARGE SCALE GENOMIC DNA]</scope>
    <source>
        <strain evidence="6 7">JC230</strain>
    </source>
</reference>
<dbReference type="SMART" id="SM00028">
    <property type="entry name" value="TPR"/>
    <property type="match status" value="6"/>
</dbReference>
<dbReference type="InterPro" id="IPR044650">
    <property type="entry name" value="SRFR1-like"/>
</dbReference>
<dbReference type="Pfam" id="PF14559">
    <property type="entry name" value="TPR_19"/>
    <property type="match status" value="1"/>
</dbReference>
<keyword evidence="1" id="KW-0677">Repeat</keyword>
<dbReference type="GO" id="GO:0003677">
    <property type="term" value="F:DNA binding"/>
    <property type="evidence" value="ECO:0007669"/>
    <property type="project" value="InterPro"/>
</dbReference>
<dbReference type="InterPro" id="IPR019734">
    <property type="entry name" value="TPR_rpt"/>
</dbReference>
<dbReference type="PROSITE" id="PS50005">
    <property type="entry name" value="TPR"/>
    <property type="match status" value="1"/>
</dbReference>
<name>A0A098R0T6_9SPIO</name>
<dbReference type="InterPro" id="IPR013105">
    <property type="entry name" value="TPR_2"/>
</dbReference>
<keyword evidence="2 3" id="KW-0802">TPR repeat</keyword>
<dbReference type="Pfam" id="PF04471">
    <property type="entry name" value="Mrr_cat"/>
    <property type="match status" value="1"/>
</dbReference>
<comment type="caution">
    <text evidence="6">The sequence shown here is derived from an EMBL/GenBank/DDBJ whole genome shotgun (WGS) entry which is preliminary data.</text>
</comment>
<keyword evidence="7" id="KW-1185">Reference proteome</keyword>
<proteinExistence type="predicted"/>
<dbReference type="GO" id="GO:0004519">
    <property type="term" value="F:endonuclease activity"/>
    <property type="evidence" value="ECO:0007669"/>
    <property type="project" value="InterPro"/>
</dbReference>
<dbReference type="SUPFAM" id="SSF48452">
    <property type="entry name" value="TPR-like"/>
    <property type="match status" value="1"/>
</dbReference>
<gene>
    <name evidence="6" type="ORF">DC28_04260</name>
</gene>
<protein>
    <recommendedName>
        <fullName evidence="5">Restriction endonuclease type IV Mrr domain-containing protein</fullName>
    </recommendedName>
</protein>
<dbReference type="GO" id="GO:0009307">
    <property type="term" value="P:DNA restriction-modification system"/>
    <property type="evidence" value="ECO:0007669"/>
    <property type="project" value="InterPro"/>
</dbReference>
<dbReference type="Proteomes" id="UP000029692">
    <property type="component" value="Unassembled WGS sequence"/>
</dbReference>
<dbReference type="Pfam" id="PF07719">
    <property type="entry name" value="TPR_2"/>
    <property type="match status" value="1"/>
</dbReference>
<dbReference type="RefSeq" id="WP_037546255.1">
    <property type="nucleotide sequence ID" value="NZ_JNUP01000031.1"/>
</dbReference>
<dbReference type="EMBL" id="JNUP01000031">
    <property type="protein sequence ID" value="KGE73346.1"/>
    <property type="molecule type" value="Genomic_DNA"/>
</dbReference>
<dbReference type="PANTHER" id="PTHR44749:SF1">
    <property type="entry name" value="TETRATRICOPEPTIDE-LIKE HELICAL DOMAIN-CONTAINING PROTEIN"/>
    <property type="match status" value="1"/>
</dbReference>
<evidence type="ECO:0000313" key="6">
    <source>
        <dbReference type="EMBL" id="KGE73346.1"/>
    </source>
</evidence>
<dbReference type="AlphaFoldDB" id="A0A098R0T6"/>
<dbReference type="OrthoDB" id="350064at2"/>
<keyword evidence="4" id="KW-1133">Transmembrane helix</keyword>